<evidence type="ECO:0000313" key="1">
    <source>
        <dbReference type="EMBL" id="POO01433.1"/>
    </source>
</evidence>
<sequence>MGLEYLDPKTRYFSFALEANGSTTLLLPPCIMSKAGLNAYTRILAKKYPNMSINNVQPGSVLSVQT</sequence>
<dbReference type="Proteomes" id="UP000237000">
    <property type="component" value="Unassembled WGS sequence"/>
</dbReference>
<dbReference type="InParanoid" id="A0A2P5FUF4"/>
<name>A0A2P5FUF4_TREOI</name>
<comment type="caution">
    <text evidence="1">The sequence shown here is derived from an EMBL/GenBank/DDBJ whole genome shotgun (WGS) entry which is preliminary data.</text>
</comment>
<accession>A0A2P5FUF4</accession>
<protein>
    <submittedName>
        <fullName evidence="1">NAD(P)-binding domain containing protein</fullName>
    </submittedName>
</protein>
<proteinExistence type="predicted"/>
<evidence type="ECO:0000313" key="2">
    <source>
        <dbReference type="Proteomes" id="UP000237000"/>
    </source>
</evidence>
<dbReference type="EMBL" id="JXTC01000008">
    <property type="protein sequence ID" value="POO01433.1"/>
    <property type="molecule type" value="Genomic_DNA"/>
</dbReference>
<organism evidence="1 2">
    <name type="scientific">Trema orientale</name>
    <name type="common">Charcoal tree</name>
    <name type="synonym">Celtis orientalis</name>
    <dbReference type="NCBI Taxonomy" id="63057"/>
    <lineage>
        <taxon>Eukaryota</taxon>
        <taxon>Viridiplantae</taxon>
        <taxon>Streptophyta</taxon>
        <taxon>Embryophyta</taxon>
        <taxon>Tracheophyta</taxon>
        <taxon>Spermatophyta</taxon>
        <taxon>Magnoliopsida</taxon>
        <taxon>eudicotyledons</taxon>
        <taxon>Gunneridae</taxon>
        <taxon>Pentapetalae</taxon>
        <taxon>rosids</taxon>
        <taxon>fabids</taxon>
        <taxon>Rosales</taxon>
        <taxon>Cannabaceae</taxon>
        <taxon>Trema</taxon>
    </lineage>
</organism>
<dbReference type="OrthoDB" id="1933717at2759"/>
<gene>
    <name evidence="1" type="ORF">TorRG33x02_027400</name>
</gene>
<dbReference type="Gene3D" id="3.40.50.720">
    <property type="entry name" value="NAD(P)-binding Rossmann-like Domain"/>
    <property type="match status" value="1"/>
</dbReference>
<reference evidence="2" key="1">
    <citation type="submission" date="2016-06" db="EMBL/GenBank/DDBJ databases">
        <title>Parallel loss of symbiosis genes in relatives of nitrogen-fixing non-legume Parasponia.</title>
        <authorList>
            <person name="Van Velzen R."/>
            <person name="Holmer R."/>
            <person name="Bu F."/>
            <person name="Rutten L."/>
            <person name="Van Zeijl A."/>
            <person name="Liu W."/>
            <person name="Santuari L."/>
            <person name="Cao Q."/>
            <person name="Sharma T."/>
            <person name="Shen D."/>
            <person name="Roswanjaya Y."/>
            <person name="Wardhani T."/>
            <person name="Kalhor M.S."/>
            <person name="Jansen J."/>
            <person name="Van den Hoogen J."/>
            <person name="Gungor B."/>
            <person name="Hartog M."/>
            <person name="Hontelez J."/>
            <person name="Verver J."/>
            <person name="Yang W.-C."/>
            <person name="Schijlen E."/>
            <person name="Repin R."/>
            <person name="Schilthuizen M."/>
            <person name="Schranz E."/>
            <person name="Heidstra R."/>
            <person name="Miyata K."/>
            <person name="Fedorova E."/>
            <person name="Kohlen W."/>
            <person name="Bisseling T."/>
            <person name="Smit S."/>
            <person name="Geurts R."/>
        </authorList>
    </citation>
    <scope>NUCLEOTIDE SEQUENCE [LARGE SCALE GENOMIC DNA]</scope>
    <source>
        <strain evidence="2">cv. RG33-2</strain>
    </source>
</reference>
<dbReference type="AlphaFoldDB" id="A0A2P5FUF4"/>
<keyword evidence="2" id="KW-1185">Reference proteome</keyword>